<dbReference type="Proteomes" id="UP000198287">
    <property type="component" value="Unassembled WGS sequence"/>
</dbReference>
<dbReference type="PROSITE" id="PS01180">
    <property type="entry name" value="CUB"/>
    <property type="match status" value="1"/>
</dbReference>
<feature type="signal peptide" evidence="3">
    <location>
        <begin position="1"/>
        <end position="25"/>
    </location>
</feature>
<dbReference type="EMBL" id="LNIX01000005">
    <property type="protein sequence ID" value="OXA53571.1"/>
    <property type="molecule type" value="Genomic_DNA"/>
</dbReference>
<reference evidence="5 6" key="1">
    <citation type="submission" date="2015-12" db="EMBL/GenBank/DDBJ databases">
        <title>The genome of Folsomia candida.</title>
        <authorList>
            <person name="Faddeeva A."/>
            <person name="Derks M.F."/>
            <person name="Anvar Y."/>
            <person name="Smit S."/>
            <person name="Van Straalen N."/>
            <person name="Roelofs D."/>
        </authorList>
    </citation>
    <scope>NUCLEOTIDE SEQUENCE [LARGE SCALE GENOMIC DNA]</scope>
    <source>
        <strain evidence="5 6">VU population</strain>
        <tissue evidence="5">Whole body</tissue>
    </source>
</reference>
<proteinExistence type="predicted"/>
<accession>A0A226E9Q8</accession>
<keyword evidence="1" id="KW-1015">Disulfide bond</keyword>
<feature type="domain" description="CUB" evidence="4">
    <location>
        <begin position="33"/>
        <end position="151"/>
    </location>
</feature>
<dbReference type="STRING" id="158441.A0A226E9Q8"/>
<comment type="caution">
    <text evidence="2">Lacks conserved residue(s) required for the propagation of feature annotation.</text>
</comment>
<feature type="chain" id="PRO_5013053434" description="CUB domain-containing protein" evidence="3">
    <location>
        <begin position="26"/>
        <end position="351"/>
    </location>
</feature>
<dbReference type="OrthoDB" id="6378913at2759"/>
<evidence type="ECO:0000256" key="1">
    <source>
        <dbReference type="ARBA" id="ARBA00023157"/>
    </source>
</evidence>
<dbReference type="PANTHER" id="PTHR33236">
    <property type="entry name" value="INTRAFLAGELLAR TRANSPORT PROTEIN 122 FAMILY PROTEIN-RELATED"/>
    <property type="match status" value="1"/>
</dbReference>
<dbReference type="InterPro" id="IPR058698">
    <property type="entry name" value="CUB_metazoa"/>
</dbReference>
<organism evidence="5 6">
    <name type="scientific">Folsomia candida</name>
    <name type="common">Springtail</name>
    <dbReference type="NCBI Taxonomy" id="158441"/>
    <lineage>
        <taxon>Eukaryota</taxon>
        <taxon>Metazoa</taxon>
        <taxon>Ecdysozoa</taxon>
        <taxon>Arthropoda</taxon>
        <taxon>Hexapoda</taxon>
        <taxon>Collembola</taxon>
        <taxon>Entomobryomorpha</taxon>
        <taxon>Isotomoidea</taxon>
        <taxon>Isotomidae</taxon>
        <taxon>Proisotominae</taxon>
        <taxon>Folsomia</taxon>
    </lineage>
</organism>
<evidence type="ECO:0000256" key="3">
    <source>
        <dbReference type="SAM" id="SignalP"/>
    </source>
</evidence>
<evidence type="ECO:0000313" key="6">
    <source>
        <dbReference type="Proteomes" id="UP000198287"/>
    </source>
</evidence>
<dbReference type="Pfam" id="PF26080">
    <property type="entry name" value="CUB_animal"/>
    <property type="match status" value="1"/>
</dbReference>
<keyword evidence="3" id="KW-0732">Signal</keyword>
<evidence type="ECO:0000313" key="5">
    <source>
        <dbReference type="EMBL" id="OXA53571.1"/>
    </source>
</evidence>
<dbReference type="AlphaFoldDB" id="A0A226E9Q8"/>
<evidence type="ECO:0000259" key="4">
    <source>
        <dbReference type="PROSITE" id="PS01180"/>
    </source>
</evidence>
<gene>
    <name evidence="5" type="ORF">Fcan01_11669</name>
</gene>
<evidence type="ECO:0000256" key="2">
    <source>
        <dbReference type="PROSITE-ProRule" id="PRU00059"/>
    </source>
</evidence>
<dbReference type="InterPro" id="IPR000859">
    <property type="entry name" value="CUB_dom"/>
</dbReference>
<dbReference type="PANTHER" id="PTHR33236:SF5">
    <property type="entry name" value="CUB DOMAIN-CONTAINING PROTEIN"/>
    <property type="match status" value="1"/>
</dbReference>
<protein>
    <recommendedName>
        <fullName evidence="4">CUB domain-containing protein</fullName>
    </recommendedName>
</protein>
<sequence length="351" mass="39021">MKILHFSKFTTFLIVTLITITLVSGQWEYQQSCFYGENKVAVDGYGRTVLFPAYMWSSCTFLIKKNPGFCQIRLDFPSYTSSSANSAGDCDTDRLTVRNSVTVNDGFSTCGDLTGKHMYLSFGDNCDTIEITPKFSTTSPFGYYNIEVTPIPCSSPDLVPTYCLQNYNTSTGVVTSFDYPKQQQNSQQYTICVHSQKVEDWKEISWKRCTSEDGFPGSSPFSMISSDVPPSTCDTDWIAVNGDQPRCFNVPSNLRSTWKPFLINVNFDEMELFPPIIDPEFATSAASCIGLRPKSGDLFVCAWFAEPSHVNSGTCQCDVSPVVPGFDPSVLFEPSPDVGNIGFCLKYEVQT</sequence>
<keyword evidence="6" id="KW-1185">Reference proteome</keyword>
<comment type="caution">
    <text evidence="5">The sequence shown here is derived from an EMBL/GenBank/DDBJ whole genome shotgun (WGS) entry which is preliminary data.</text>
</comment>
<name>A0A226E9Q8_FOLCA</name>